<dbReference type="AlphaFoldDB" id="A0A399J485"/>
<name>A0A399J485_9RHOB</name>
<keyword evidence="1" id="KW-1133">Transmembrane helix</keyword>
<dbReference type="EMBL" id="QWJJ01000002">
    <property type="protein sequence ID" value="RII40144.1"/>
    <property type="molecule type" value="Genomic_DNA"/>
</dbReference>
<reference evidence="2 3" key="1">
    <citation type="submission" date="2018-08" db="EMBL/GenBank/DDBJ databases">
        <title>Pseudooceanicola sediminis CY03 in the family Rhodobacteracea.</title>
        <authorList>
            <person name="Zhang Y.-J."/>
        </authorList>
    </citation>
    <scope>NUCLEOTIDE SEQUENCE [LARGE SCALE GENOMIC DNA]</scope>
    <source>
        <strain evidence="2 3">CY03</strain>
    </source>
</reference>
<sequence>MRRMLWFVAMYAIGLGAITVVALLIRAALPY</sequence>
<keyword evidence="1" id="KW-0812">Transmembrane</keyword>
<keyword evidence="3" id="KW-1185">Reference proteome</keyword>
<comment type="caution">
    <text evidence="2">The sequence shown here is derived from an EMBL/GenBank/DDBJ whole genome shotgun (WGS) entry which is preliminary data.</text>
</comment>
<keyword evidence="1" id="KW-0472">Membrane</keyword>
<feature type="transmembrane region" description="Helical" evidence="1">
    <location>
        <begin position="6"/>
        <end position="29"/>
    </location>
</feature>
<accession>A0A399J485</accession>
<organism evidence="2 3">
    <name type="scientific">Pseudooceanicola sediminis</name>
    <dbReference type="NCBI Taxonomy" id="2211117"/>
    <lineage>
        <taxon>Bacteria</taxon>
        <taxon>Pseudomonadati</taxon>
        <taxon>Pseudomonadota</taxon>
        <taxon>Alphaproteobacteria</taxon>
        <taxon>Rhodobacterales</taxon>
        <taxon>Paracoccaceae</taxon>
        <taxon>Pseudooceanicola</taxon>
    </lineage>
</organism>
<evidence type="ECO:0000313" key="2">
    <source>
        <dbReference type="EMBL" id="RII40144.1"/>
    </source>
</evidence>
<protein>
    <submittedName>
        <fullName evidence="2">DUF2474 domain-containing protein</fullName>
    </submittedName>
</protein>
<evidence type="ECO:0000313" key="3">
    <source>
        <dbReference type="Proteomes" id="UP000265848"/>
    </source>
</evidence>
<evidence type="ECO:0000256" key="1">
    <source>
        <dbReference type="SAM" id="Phobius"/>
    </source>
</evidence>
<proteinExistence type="predicted"/>
<dbReference type="Proteomes" id="UP000265848">
    <property type="component" value="Unassembled WGS sequence"/>
</dbReference>
<gene>
    <name evidence="2" type="ORF">DL237_02120</name>
</gene>